<sequence>MLKVEQFEFIRTSYRVYGLSISEIARKTGHSRNTIRKVLRNEHSGYAARKQQPMPALEGFAGAIDSWLEQDKQRPPKQRHTARRIFRRLVHEHGFQGSEPAVRRYVRQAKTRIGLGAKGAFVPAEPDAGLEAEVDWGDFKAYIAGKLTPLKLFCMRSKYSSTSFVRAYPVERQQALIDAHMQAFAFFGGVFPTLIYDNMTAAVQKILRGKKRIEQDGFAKFRAHYTFDAVFCNPRAAHEKGGVEGLVGYARRNFLTPVPDVDSLQELNESLLSQCLLYKEQHIVSGQEYTVGQRFEHEKHRLLDLPAQPYSNTISQSGKVNHYGTVISDKNHYSVPSRYAGLKVHLSLGAQKVEVFYDGRRIACHDRVYGNNKWVLDPDHYLDLLQTRPSAFSSAKPIKQWRAEWPASFERLLQRLRQAQGIGKGTKDFISVLKLYREHASEDVERAVQRALEAGVSSGEAVRHLLRPQIPEPVSGPVPGWSSFVPADISVYGELGGVS</sequence>
<accession>C8X1K7</accession>
<dbReference type="EMBL" id="CP001734">
    <property type="protein sequence ID" value="ACV68787.1"/>
    <property type="molecule type" value="Genomic_DNA"/>
</dbReference>
<reference evidence="5" key="1">
    <citation type="submission" date="2009-09" db="EMBL/GenBank/DDBJ databases">
        <title>The complete chromosome of Desulfohalobium retbaense DSM 5692.</title>
        <authorList>
            <consortium name="US DOE Joint Genome Institute (JGI-PGF)"/>
            <person name="Lucas S."/>
            <person name="Copeland A."/>
            <person name="Lapidus A."/>
            <person name="Glavina del Rio T."/>
            <person name="Dalin E."/>
            <person name="Tice H."/>
            <person name="Bruce D."/>
            <person name="Goodwin L."/>
            <person name="Pitluck S."/>
            <person name="Kyrpides N."/>
            <person name="Mavromatis K."/>
            <person name="Ivanova N."/>
            <person name="Mikhailova N."/>
            <person name="Munk A.C."/>
            <person name="Brettin T."/>
            <person name="Detter J.C."/>
            <person name="Han C."/>
            <person name="Tapia R."/>
            <person name="Larimer F."/>
            <person name="Land M."/>
            <person name="Hauser L."/>
            <person name="Markowitz V."/>
            <person name="Cheng J.-F."/>
            <person name="Hugenholtz P."/>
            <person name="Woyke T."/>
            <person name="Wu D."/>
            <person name="Spring S."/>
            <person name="Klenk H.-P."/>
            <person name="Eisen J.A."/>
        </authorList>
    </citation>
    <scope>NUCLEOTIDE SEQUENCE [LARGE SCALE GENOMIC DNA]</scope>
    <source>
        <strain evidence="5">DSM 5692</strain>
    </source>
</reference>
<reference evidence="2 5" key="2">
    <citation type="journal article" date="2010" name="Stand. Genomic Sci.">
        <title>Complete genome sequence of Desulfohalobium retbaense type strain (HR(100)).</title>
        <authorList>
            <person name="Spring S."/>
            <person name="Nolan M."/>
            <person name="Lapidus A."/>
            <person name="Glavina Del Rio T."/>
            <person name="Copeland A."/>
            <person name="Tice H."/>
            <person name="Cheng J.F."/>
            <person name="Lucas S."/>
            <person name="Land M."/>
            <person name="Chen F."/>
            <person name="Bruce D."/>
            <person name="Goodwin L."/>
            <person name="Pitluck S."/>
            <person name="Ivanova N."/>
            <person name="Mavromatis K."/>
            <person name="Mikhailova N."/>
            <person name="Pati A."/>
            <person name="Chen A."/>
            <person name="Palaniappan K."/>
            <person name="Hauser L."/>
            <person name="Chang Y.J."/>
            <person name="Jeffries C.D."/>
            <person name="Munk C."/>
            <person name="Kiss H."/>
            <person name="Chain P."/>
            <person name="Han C."/>
            <person name="Brettin T."/>
            <person name="Detter J.C."/>
            <person name="Schuler E."/>
            <person name="Goker M."/>
            <person name="Rohde M."/>
            <person name="Bristow J."/>
            <person name="Eisen J.A."/>
            <person name="Markowitz V."/>
            <person name="Hugenholtz P."/>
            <person name="Kyrpides N.C."/>
            <person name="Klenk H.P."/>
        </authorList>
    </citation>
    <scope>NUCLEOTIDE SEQUENCE [LARGE SCALE GENOMIC DNA]</scope>
    <source>
        <strain evidence="2 5">DSM 5692</strain>
    </source>
</reference>
<dbReference type="NCBIfam" id="NF033546">
    <property type="entry name" value="transpos_IS21"/>
    <property type="match status" value="1"/>
</dbReference>
<dbReference type="PANTHER" id="PTHR35004:SF7">
    <property type="entry name" value="INTEGRASE PROTEIN"/>
    <property type="match status" value="1"/>
</dbReference>
<evidence type="ECO:0000313" key="3">
    <source>
        <dbReference type="EMBL" id="ACV68463.1"/>
    </source>
</evidence>
<name>C8X1K7_DESRD</name>
<dbReference type="HOGENOM" id="CLU_020626_2_0_7"/>
<evidence type="ECO:0000313" key="2">
    <source>
        <dbReference type="EMBL" id="ACV68304.1"/>
    </source>
</evidence>
<dbReference type="STRING" id="485915.Dret_1016"/>
<gene>
    <name evidence="2" type="ordered locus">Dret_1016</name>
    <name evidence="3" type="ordered locus">Dret_1175</name>
    <name evidence="4" type="ordered locus">Dret_1501</name>
</gene>
<dbReference type="InterPro" id="IPR054353">
    <property type="entry name" value="IstA-like_C"/>
</dbReference>
<dbReference type="EMBL" id="CP001734">
    <property type="protein sequence ID" value="ACV68304.1"/>
    <property type="molecule type" value="Genomic_DNA"/>
</dbReference>
<feature type="domain" description="Integrase catalytic" evidence="1">
    <location>
        <begin position="122"/>
        <end position="299"/>
    </location>
</feature>
<dbReference type="InterPro" id="IPR001584">
    <property type="entry name" value="Integrase_cat-core"/>
</dbReference>
<evidence type="ECO:0000313" key="5">
    <source>
        <dbReference type="Proteomes" id="UP000001052"/>
    </source>
</evidence>
<dbReference type="OrthoDB" id="9798623at2"/>
<dbReference type="eggNOG" id="COG4584">
    <property type="taxonomic scope" value="Bacteria"/>
</dbReference>
<dbReference type="EMBL" id="CP001734">
    <property type="protein sequence ID" value="ACV68463.1"/>
    <property type="molecule type" value="Genomic_DNA"/>
</dbReference>
<keyword evidence="5" id="KW-1185">Reference proteome</keyword>
<dbReference type="Proteomes" id="UP000001052">
    <property type="component" value="Chromosome"/>
</dbReference>
<evidence type="ECO:0000313" key="4">
    <source>
        <dbReference type="EMBL" id="ACV68787.1"/>
    </source>
</evidence>
<dbReference type="GO" id="GO:0015074">
    <property type="term" value="P:DNA integration"/>
    <property type="evidence" value="ECO:0007669"/>
    <property type="project" value="InterPro"/>
</dbReference>
<dbReference type="AlphaFoldDB" id="C8X1K7"/>
<proteinExistence type="predicted"/>
<dbReference type="RefSeq" id="WP_015751455.1">
    <property type="nucleotide sequence ID" value="NC_013223.1"/>
</dbReference>
<organism evidence="2 5">
    <name type="scientific">Desulfohalobium retbaense (strain ATCC 49708 / DSM 5692 / JCM 16813 / HR100)</name>
    <dbReference type="NCBI Taxonomy" id="485915"/>
    <lineage>
        <taxon>Bacteria</taxon>
        <taxon>Pseudomonadati</taxon>
        <taxon>Thermodesulfobacteriota</taxon>
        <taxon>Desulfovibrionia</taxon>
        <taxon>Desulfovibrionales</taxon>
        <taxon>Desulfohalobiaceae</taxon>
        <taxon>Desulfohalobium</taxon>
    </lineage>
</organism>
<dbReference type="KEGG" id="drt:Dret_1016"/>
<dbReference type="KEGG" id="drt:Dret_1501"/>
<evidence type="ECO:0000259" key="1">
    <source>
        <dbReference type="PROSITE" id="PS50994"/>
    </source>
</evidence>
<dbReference type="PROSITE" id="PS50994">
    <property type="entry name" value="INTEGRASE"/>
    <property type="match status" value="1"/>
</dbReference>
<dbReference type="Pfam" id="PF22483">
    <property type="entry name" value="Mu-transpos_C_2"/>
    <property type="match status" value="1"/>
</dbReference>
<protein>
    <submittedName>
        <fullName evidence="2">IstA2</fullName>
    </submittedName>
</protein>
<dbReference type="PANTHER" id="PTHR35004">
    <property type="entry name" value="TRANSPOSASE RV3428C-RELATED"/>
    <property type="match status" value="1"/>
</dbReference>
<dbReference type="KEGG" id="drt:Dret_1175"/>